<keyword evidence="1" id="KW-0175">Coiled coil</keyword>
<feature type="coiled-coil region" evidence="1">
    <location>
        <begin position="95"/>
        <end position="133"/>
    </location>
</feature>
<evidence type="ECO:0000313" key="2">
    <source>
        <dbReference type="EMBL" id="KAK5638458.1"/>
    </source>
</evidence>
<evidence type="ECO:0000313" key="3">
    <source>
        <dbReference type="Proteomes" id="UP001329430"/>
    </source>
</evidence>
<dbReference type="Proteomes" id="UP001329430">
    <property type="component" value="Chromosome 10"/>
</dbReference>
<sequence length="134" mass="15705">MFETGGGQNNVPKKEPCHDIILSIMNTKTVYGLQNDFDVDAEPERHENIVTWKKHTPADLQKPVSSSLINSNVKRTSNVEDLLLDKRMVMVDYQNKKIQEEIKTMKRERELKVELLELQLKVEKEKLKQLQFRL</sequence>
<dbReference type="AlphaFoldDB" id="A0AAN7V018"/>
<protein>
    <submittedName>
        <fullName evidence="2">Uncharacterized protein</fullName>
    </submittedName>
</protein>
<keyword evidence="3" id="KW-1185">Reference proteome</keyword>
<name>A0AAN7V018_9COLE</name>
<organism evidence="2 3">
    <name type="scientific">Pyrocoelia pectoralis</name>
    <dbReference type="NCBI Taxonomy" id="417401"/>
    <lineage>
        <taxon>Eukaryota</taxon>
        <taxon>Metazoa</taxon>
        <taxon>Ecdysozoa</taxon>
        <taxon>Arthropoda</taxon>
        <taxon>Hexapoda</taxon>
        <taxon>Insecta</taxon>
        <taxon>Pterygota</taxon>
        <taxon>Neoptera</taxon>
        <taxon>Endopterygota</taxon>
        <taxon>Coleoptera</taxon>
        <taxon>Polyphaga</taxon>
        <taxon>Elateriformia</taxon>
        <taxon>Elateroidea</taxon>
        <taxon>Lampyridae</taxon>
        <taxon>Lampyrinae</taxon>
        <taxon>Pyrocoelia</taxon>
    </lineage>
</organism>
<evidence type="ECO:0000256" key="1">
    <source>
        <dbReference type="SAM" id="Coils"/>
    </source>
</evidence>
<dbReference type="EMBL" id="JAVRBK010000010">
    <property type="protein sequence ID" value="KAK5638458.1"/>
    <property type="molecule type" value="Genomic_DNA"/>
</dbReference>
<reference evidence="2 3" key="1">
    <citation type="journal article" date="2024" name="Insects">
        <title>An Improved Chromosome-Level Genome Assembly of the Firefly Pyrocoelia pectoralis.</title>
        <authorList>
            <person name="Fu X."/>
            <person name="Meyer-Rochow V.B."/>
            <person name="Ballantyne L."/>
            <person name="Zhu X."/>
        </authorList>
    </citation>
    <scope>NUCLEOTIDE SEQUENCE [LARGE SCALE GENOMIC DNA]</scope>
    <source>
        <strain evidence="2">XCY_ONT2</strain>
    </source>
</reference>
<comment type="caution">
    <text evidence="2">The sequence shown here is derived from an EMBL/GenBank/DDBJ whole genome shotgun (WGS) entry which is preliminary data.</text>
</comment>
<gene>
    <name evidence="2" type="ORF">RI129_012753</name>
</gene>
<accession>A0AAN7V018</accession>
<proteinExistence type="predicted"/>